<dbReference type="Pfam" id="PF02192">
    <property type="entry name" value="PI3K_p85B"/>
    <property type="match status" value="1"/>
</dbReference>
<dbReference type="SUPFAM" id="SSF54236">
    <property type="entry name" value="Ubiquitin-like"/>
    <property type="match status" value="1"/>
</dbReference>
<dbReference type="InterPro" id="IPR000341">
    <property type="entry name" value="PI3K_Ras-bd_dom"/>
</dbReference>
<evidence type="ECO:0000259" key="5">
    <source>
        <dbReference type="PROSITE" id="PS51544"/>
    </source>
</evidence>
<dbReference type="EC" id="2.7.1.153" evidence="2"/>
<accession>A0ABV0YNZ1</accession>
<comment type="catalytic activity">
    <reaction evidence="3">
        <text>a 1,2-diacyl-sn-glycero-3-phospho-(1D-myo-inositol-4,5-bisphosphate) + ATP = a 1,2-diacyl-sn-glycero-3-phospho-(1D-myo-inositol-3,4,5-trisphosphate) + ADP + H(+)</text>
        <dbReference type="Rhea" id="RHEA:21292"/>
        <dbReference type="ChEBI" id="CHEBI:15378"/>
        <dbReference type="ChEBI" id="CHEBI:30616"/>
        <dbReference type="ChEBI" id="CHEBI:57836"/>
        <dbReference type="ChEBI" id="CHEBI:58456"/>
        <dbReference type="ChEBI" id="CHEBI:456216"/>
        <dbReference type="EC" id="2.7.1.153"/>
    </reaction>
    <physiologicalReaction direction="left-to-right" evidence="3">
        <dbReference type="Rhea" id="RHEA:21293"/>
    </physiologicalReaction>
</comment>
<feature type="domain" description="PI3K-RBD" evidence="6">
    <location>
        <begin position="193"/>
        <end position="266"/>
    </location>
</feature>
<evidence type="ECO:0000256" key="3">
    <source>
        <dbReference type="ARBA" id="ARBA00023981"/>
    </source>
</evidence>
<name>A0ABV0YNZ1_9TELE</name>
<comment type="similarity">
    <text evidence="4">Belongs to the PI3/PI4-kinase family.</text>
</comment>
<evidence type="ECO:0000313" key="7">
    <source>
        <dbReference type="EMBL" id="MEQ2295335.1"/>
    </source>
</evidence>
<dbReference type="SMART" id="SM00143">
    <property type="entry name" value="PI3K_p85B"/>
    <property type="match status" value="1"/>
</dbReference>
<dbReference type="Pfam" id="PF00794">
    <property type="entry name" value="PI3K_rbd"/>
    <property type="match status" value="1"/>
</dbReference>
<reference evidence="7 8" key="1">
    <citation type="submission" date="2021-06" db="EMBL/GenBank/DDBJ databases">
        <authorList>
            <person name="Palmer J.M."/>
        </authorList>
    </citation>
    <scope>NUCLEOTIDE SEQUENCE [LARGE SCALE GENOMIC DNA]</scope>
    <source>
        <strain evidence="7 8">AS_MEX2019</strain>
        <tissue evidence="7">Muscle</tissue>
    </source>
</reference>
<evidence type="ECO:0000259" key="6">
    <source>
        <dbReference type="PROSITE" id="PS51546"/>
    </source>
</evidence>
<protein>
    <recommendedName>
        <fullName evidence="2">phosphatidylinositol-4,5-bisphosphate 3-kinase</fullName>
        <ecNumber evidence="2">2.7.1.153</ecNumber>
    </recommendedName>
</protein>
<feature type="domain" description="PI3K-ABD" evidence="5">
    <location>
        <begin position="22"/>
        <end position="111"/>
    </location>
</feature>
<dbReference type="PROSITE" id="PS51544">
    <property type="entry name" value="PI3K_ABD"/>
    <property type="match status" value="1"/>
</dbReference>
<feature type="non-terminal residue" evidence="7">
    <location>
        <position position="266"/>
    </location>
</feature>
<dbReference type="InterPro" id="IPR029071">
    <property type="entry name" value="Ubiquitin-like_domsf"/>
</dbReference>
<evidence type="ECO:0000256" key="1">
    <source>
        <dbReference type="ARBA" id="ARBA00004805"/>
    </source>
</evidence>
<gene>
    <name evidence="7" type="ORF">AMECASPLE_013047</name>
</gene>
<keyword evidence="8" id="KW-1185">Reference proteome</keyword>
<evidence type="ECO:0000256" key="4">
    <source>
        <dbReference type="PROSITE-ProRule" id="PRU00877"/>
    </source>
</evidence>
<evidence type="ECO:0000256" key="2">
    <source>
        <dbReference type="ARBA" id="ARBA00012010"/>
    </source>
</evidence>
<dbReference type="Proteomes" id="UP001469553">
    <property type="component" value="Unassembled WGS sequence"/>
</dbReference>
<dbReference type="EMBL" id="JAHRIP010038461">
    <property type="protein sequence ID" value="MEQ2295335.1"/>
    <property type="molecule type" value="Genomic_DNA"/>
</dbReference>
<comment type="caution">
    <text evidence="7">The sequence shown here is derived from an EMBL/GenBank/DDBJ whole genome shotgun (WGS) entry which is preliminary data.</text>
</comment>
<comment type="pathway">
    <text evidence="1">Phospholipid metabolism; phosphatidylinositol phosphate biosynthesis.</text>
</comment>
<organism evidence="7 8">
    <name type="scientific">Ameca splendens</name>
    <dbReference type="NCBI Taxonomy" id="208324"/>
    <lineage>
        <taxon>Eukaryota</taxon>
        <taxon>Metazoa</taxon>
        <taxon>Chordata</taxon>
        <taxon>Craniata</taxon>
        <taxon>Vertebrata</taxon>
        <taxon>Euteleostomi</taxon>
        <taxon>Actinopterygii</taxon>
        <taxon>Neopterygii</taxon>
        <taxon>Teleostei</taxon>
        <taxon>Neoteleostei</taxon>
        <taxon>Acanthomorphata</taxon>
        <taxon>Ovalentaria</taxon>
        <taxon>Atherinomorphae</taxon>
        <taxon>Cyprinodontiformes</taxon>
        <taxon>Goodeidae</taxon>
        <taxon>Ameca</taxon>
    </lineage>
</organism>
<dbReference type="InterPro" id="IPR003113">
    <property type="entry name" value="PI3K_ABD"/>
</dbReference>
<evidence type="ECO:0000313" key="8">
    <source>
        <dbReference type="Proteomes" id="UP001469553"/>
    </source>
</evidence>
<dbReference type="Gene3D" id="3.10.20.770">
    <property type="match status" value="1"/>
</dbReference>
<proteinExistence type="inferred from homology"/>
<dbReference type="PROSITE" id="PS51546">
    <property type="entry name" value="PI3K_RBD"/>
    <property type="match status" value="1"/>
</dbReference>
<sequence length="266" mass="30420">MPPAMTDLLDIWAAHSPLAGHAPDQITVDFLLPTGIYIQMDVPREATIQHIKLLLWKQAQNFPLFPSLGEMESHMFECVNQAAVHEELEDETRRLCDVRPFLPVLKLVTRNCGRAERLLDSKIGVLIGKGLHELDAINDQEVKDFRSKMFRLSEERMQRVQMMTCMEWLQACFSPQLEPAALTTITDGLNDRPANLKVFIHFDQSQDSTSLKVSSSCTPSELMEMAVKKWLITHAPEEEAWRGQYVLRVSQCLEFLCGDHPLIQYK</sequence>